<dbReference type="GO" id="GO:0051205">
    <property type="term" value="P:protein insertion into membrane"/>
    <property type="evidence" value="ECO:0007669"/>
    <property type="project" value="UniProtKB-UniRule"/>
</dbReference>
<dbReference type="PANTHER" id="PTHR37482:SF1">
    <property type="entry name" value="OUTER MEMBRANE PROTEIN ASSEMBLY FACTOR BAME"/>
    <property type="match status" value="1"/>
</dbReference>
<comment type="subcellular location">
    <subcellularLocation>
        <location evidence="4">Cell outer membrane</location>
        <topology evidence="4">Lipid-anchor</topology>
    </subcellularLocation>
</comment>
<dbReference type="InterPro" id="IPR026592">
    <property type="entry name" value="BamE"/>
</dbReference>
<keyword evidence="4" id="KW-0564">Palmitate</keyword>
<evidence type="ECO:0000256" key="5">
    <source>
        <dbReference type="SAM" id="MobiDB-lite"/>
    </source>
</evidence>
<dbReference type="PANTHER" id="PTHR37482">
    <property type="entry name" value="OUTER MEMBRANE PROTEIN ASSEMBLY FACTOR BAME"/>
    <property type="match status" value="1"/>
</dbReference>
<dbReference type="EMBL" id="LR215729">
    <property type="protein sequence ID" value="VEV97736.1"/>
    <property type="molecule type" value="Genomic_DNA"/>
</dbReference>
<evidence type="ECO:0000256" key="1">
    <source>
        <dbReference type="ARBA" id="ARBA00022729"/>
    </source>
</evidence>
<sequence length="186" mass="20354">MQKTKLLMTSLTLTGLFAIAGCSYPGVYKIDIQQGNVVTQDMIDQLRPGMTRKQVRFIMGNPLITDTFHANRWDYLYSMQPGGRQRTQERVSITFNESDQLVGLSGDFMPGMSREQEIMGNTPATTTTEVAPTTEPVETTPVAPAPVEPVEEEPAEPGSLLDTIQQEIDDAETAPVPTPAPLETAP</sequence>
<dbReference type="RefSeq" id="WP_150548513.1">
    <property type="nucleotide sequence ID" value="NZ_LR215729.2"/>
</dbReference>
<dbReference type="InterPro" id="IPR007450">
    <property type="entry name" value="BamE_dom"/>
</dbReference>
<name>A0A653E6V4_9PSED</name>
<reference evidence="7" key="1">
    <citation type="submission" date="2019-02" db="EMBL/GenBank/DDBJ databases">
        <authorList>
            <consortium name="Genoscope - CEA"/>
            <person name="William W."/>
        </authorList>
    </citation>
    <scope>NUCLEOTIDE SEQUENCE [LARGE SCALE GENOMIC DNA]</scope>
    <source>
        <strain evidence="7">YSy11</strain>
    </source>
</reference>
<evidence type="ECO:0000313" key="7">
    <source>
        <dbReference type="EMBL" id="VEV97736.1"/>
    </source>
</evidence>
<protein>
    <recommendedName>
        <fullName evidence="4">Outer membrane protein assembly factor BamE</fullName>
    </recommendedName>
</protein>
<comment type="subunit">
    <text evidence="4">Part of the Bam complex.</text>
</comment>
<keyword evidence="3 4" id="KW-0998">Cell outer membrane</keyword>
<evidence type="ECO:0000256" key="4">
    <source>
        <dbReference type="HAMAP-Rule" id="MF_00925"/>
    </source>
</evidence>
<dbReference type="HAMAP" id="MF_00925">
    <property type="entry name" value="OM_assembly_BamE"/>
    <property type="match status" value="1"/>
</dbReference>
<organism evidence="7">
    <name type="scientific">Pseudomonas marincola</name>
    <dbReference type="NCBI Taxonomy" id="437900"/>
    <lineage>
        <taxon>Bacteria</taxon>
        <taxon>Pseudomonadati</taxon>
        <taxon>Pseudomonadota</taxon>
        <taxon>Gammaproteobacteria</taxon>
        <taxon>Pseudomonadales</taxon>
        <taxon>Pseudomonadaceae</taxon>
        <taxon>Pseudomonas</taxon>
    </lineage>
</organism>
<dbReference type="Pfam" id="PF04355">
    <property type="entry name" value="BamE"/>
    <property type="match status" value="1"/>
</dbReference>
<dbReference type="InterPro" id="IPR037873">
    <property type="entry name" value="BamE-like"/>
</dbReference>
<gene>
    <name evidence="4 7" type="primary">bamE</name>
    <name evidence="7" type="ORF">PMYSY11_2691</name>
</gene>
<feature type="region of interest" description="Disordered" evidence="5">
    <location>
        <begin position="118"/>
        <end position="186"/>
    </location>
</feature>
<proteinExistence type="inferred from homology"/>
<feature type="compositionally biased region" description="Low complexity" evidence="5">
    <location>
        <begin position="122"/>
        <end position="142"/>
    </location>
</feature>
<keyword evidence="2 4" id="KW-0472">Membrane</keyword>
<feature type="domain" description="Outer membrane protein assembly factor BamE" evidence="6">
    <location>
        <begin position="35"/>
        <end position="99"/>
    </location>
</feature>
<dbReference type="PROSITE" id="PS51257">
    <property type="entry name" value="PROKAR_LIPOPROTEIN"/>
    <property type="match status" value="1"/>
</dbReference>
<dbReference type="GO" id="GO:0043165">
    <property type="term" value="P:Gram-negative-bacterium-type cell outer membrane assembly"/>
    <property type="evidence" value="ECO:0007669"/>
    <property type="project" value="UniProtKB-UniRule"/>
</dbReference>
<comment type="similarity">
    <text evidence="4">Belongs to the BamE family.</text>
</comment>
<keyword evidence="1 4" id="KW-0732">Signal</keyword>
<accession>A0A653E6V4</accession>
<dbReference type="GO" id="GO:0030674">
    <property type="term" value="F:protein-macromolecule adaptor activity"/>
    <property type="evidence" value="ECO:0007669"/>
    <property type="project" value="TreeGrafter"/>
</dbReference>
<evidence type="ECO:0000256" key="3">
    <source>
        <dbReference type="ARBA" id="ARBA00023237"/>
    </source>
</evidence>
<keyword evidence="4" id="KW-0449">Lipoprotein</keyword>
<dbReference type="Gene3D" id="3.30.1450.10">
    <property type="match status" value="1"/>
</dbReference>
<dbReference type="AlphaFoldDB" id="A0A653E6V4"/>
<evidence type="ECO:0000256" key="2">
    <source>
        <dbReference type="ARBA" id="ARBA00023136"/>
    </source>
</evidence>
<comment type="function">
    <text evidence="4">Part of the outer membrane protein assembly complex, which is involved in assembly and insertion of beta-barrel proteins into the outer membrane.</text>
</comment>
<dbReference type="GO" id="GO:1990063">
    <property type="term" value="C:Bam protein complex"/>
    <property type="evidence" value="ECO:0007669"/>
    <property type="project" value="TreeGrafter"/>
</dbReference>
<evidence type="ECO:0000259" key="6">
    <source>
        <dbReference type="Pfam" id="PF04355"/>
    </source>
</evidence>